<feature type="compositionally biased region" description="Basic residues" evidence="1">
    <location>
        <begin position="1"/>
        <end position="10"/>
    </location>
</feature>
<dbReference type="EMBL" id="CP133615">
    <property type="protein sequence ID" value="WMV25185.1"/>
    <property type="molecule type" value="Genomic_DNA"/>
</dbReference>
<proteinExistence type="predicted"/>
<feature type="region of interest" description="Disordered" evidence="1">
    <location>
        <begin position="1"/>
        <end position="26"/>
    </location>
</feature>
<organism evidence="2 3">
    <name type="scientific">Solanum verrucosum</name>
    <dbReference type="NCBI Taxonomy" id="315347"/>
    <lineage>
        <taxon>Eukaryota</taxon>
        <taxon>Viridiplantae</taxon>
        <taxon>Streptophyta</taxon>
        <taxon>Embryophyta</taxon>
        <taxon>Tracheophyta</taxon>
        <taxon>Spermatophyta</taxon>
        <taxon>Magnoliopsida</taxon>
        <taxon>eudicotyledons</taxon>
        <taxon>Gunneridae</taxon>
        <taxon>Pentapetalae</taxon>
        <taxon>asterids</taxon>
        <taxon>lamiids</taxon>
        <taxon>Solanales</taxon>
        <taxon>Solanaceae</taxon>
        <taxon>Solanoideae</taxon>
        <taxon>Solaneae</taxon>
        <taxon>Solanum</taxon>
    </lineage>
</organism>
<evidence type="ECO:0000256" key="1">
    <source>
        <dbReference type="SAM" id="MobiDB-lite"/>
    </source>
</evidence>
<dbReference type="Proteomes" id="UP001234989">
    <property type="component" value="Chromosome 4"/>
</dbReference>
<dbReference type="AlphaFoldDB" id="A0AAF0QQ16"/>
<reference evidence="2" key="1">
    <citation type="submission" date="2023-08" db="EMBL/GenBank/DDBJ databases">
        <title>A de novo genome assembly of Solanum verrucosum Schlechtendal, a Mexican diploid species geographically isolated from the other diploid A-genome species in potato relatives.</title>
        <authorList>
            <person name="Hosaka K."/>
        </authorList>
    </citation>
    <scope>NUCLEOTIDE SEQUENCE</scope>
    <source>
        <tissue evidence="2">Young leaves</tissue>
    </source>
</reference>
<accession>A0AAF0QQ16</accession>
<evidence type="ECO:0000313" key="3">
    <source>
        <dbReference type="Proteomes" id="UP001234989"/>
    </source>
</evidence>
<sequence>MSTRRSYARRNVKENAEQQPPPQALVDPLAEQVTNAERRTAFPMLAQASREVAFPVNLNVGTTASRVLMIMGVTLMEKVELAAYQLKGVAQVWYNQWKERRPEVVGPLDFEKFKAI</sequence>
<protein>
    <recommendedName>
        <fullName evidence="4">Gag-pol polyprotein</fullName>
    </recommendedName>
</protein>
<keyword evidence="3" id="KW-1185">Reference proteome</keyword>
<name>A0AAF0QQ16_SOLVR</name>
<gene>
    <name evidence="2" type="ORF">MTR67_018570</name>
</gene>
<evidence type="ECO:0008006" key="4">
    <source>
        <dbReference type="Google" id="ProtNLM"/>
    </source>
</evidence>
<evidence type="ECO:0000313" key="2">
    <source>
        <dbReference type="EMBL" id="WMV25185.1"/>
    </source>
</evidence>